<accession>A0A1B0ZQJ8</accession>
<organism evidence="2 4">
    <name type="scientific">Phaeobacter gallaeciensis</name>
    <dbReference type="NCBI Taxonomy" id="60890"/>
    <lineage>
        <taxon>Bacteria</taxon>
        <taxon>Pseudomonadati</taxon>
        <taxon>Pseudomonadota</taxon>
        <taxon>Alphaproteobacteria</taxon>
        <taxon>Rhodobacterales</taxon>
        <taxon>Roseobacteraceae</taxon>
        <taxon>Phaeobacter</taxon>
    </lineage>
</organism>
<dbReference type="RefSeq" id="WP_065271416.1">
    <property type="nucleotide sequence ID" value="NZ_JARCJF010000048.1"/>
</dbReference>
<reference evidence="3 5" key="2">
    <citation type="submission" date="2023-02" db="EMBL/GenBank/DDBJ databases">
        <title>Population genomics of bacteria associated with diatom.</title>
        <authorList>
            <person name="Xie J."/>
            <person name="Wang H."/>
        </authorList>
    </citation>
    <scope>NUCLEOTIDE SEQUENCE [LARGE SCALE GENOMIC DNA]</scope>
    <source>
        <strain evidence="3 5">PT47_8</strain>
    </source>
</reference>
<evidence type="ECO:0000313" key="3">
    <source>
        <dbReference type="EMBL" id="MDE4168284.1"/>
    </source>
</evidence>
<gene>
    <name evidence="2" type="ORF">JL2886_01526</name>
    <name evidence="3" type="ORF">PXK24_21735</name>
</gene>
<keyword evidence="4" id="KW-1185">Reference proteome</keyword>
<dbReference type="EMBL" id="CP015124">
    <property type="protein sequence ID" value="ANP36443.1"/>
    <property type="molecule type" value="Genomic_DNA"/>
</dbReference>
<evidence type="ECO:0000313" key="4">
    <source>
        <dbReference type="Proteomes" id="UP000092565"/>
    </source>
</evidence>
<dbReference type="AlphaFoldDB" id="A0A1B0ZQJ8"/>
<protein>
    <submittedName>
        <fullName evidence="2">Uncharacterized protein</fullName>
    </submittedName>
</protein>
<evidence type="ECO:0000313" key="5">
    <source>
        <dbReference type="Proteomes" id="UP001218364"/>
    </source>
</evidence>
<evidence type="ECO:0000313" key="2">
    <source>
        <dbReference type="EMBL" id="ANP36443.1"/>
    </source>
</evidence>
<sequence>MLARLRKGLLTPAFAEEVTCLMSGRPDQNAASHAAPEAQLRKAEGAIERLLDRLEGDDASAALMERLKAREAERDALRAELAEISEENSLNVPSREDLEAIDRAQVARLEELLTGSDHMVEANALLRELLGEVRV</sequence>
<dbReference type="Proteomes" id="UP000092565">
    <property type="component" value="Chromosome"/>
</dbReference>
<reference evidence="2 4" key="1">
    <citation type="submission" date="2016-04" db="EMBL/GenBank/DDBJ databases">
        <authorList>
            <person name="Evans L.H."/>
            <person name="Alamgir A."/>
            <person name="Owens N."/>
            <person name="Weber N.D."/>
            <person name="Virtaneva K."/>
            <person name="Barbian K."/>
            <person name="Babar A."/>
            <person name="Rosenke K."/>
        </authorList>
    </citation>
    <scope>NUCLEOTIDE SEQUENCE [LARGE SCALE GENOMIC DNA]</scope>
    <source>
        <strain evidence="2 4">JL2886</strain>
    </source>
</reference>
<evidence type="ECO:0000256" key="1">
    <source>
        <dbReference type="SAM" id="Coils"/>
    </source>
</evidence>
<keyword evidence="1" id="KW-0175">Coiled coil</keyword>
<dbReference type="EMBL" id="JARCJK010000048">
    <property type="protein sequence ID" value="MDE4168284.1"/>
    <property type="molecule type" value="Genomic_DNA"/>
</dbReference>
<feature type="coiled-coil region" evidence="1">
    <location>
        <begin position="60"/>
        <end position="87"/>
    </location>
</feature>
<dbReference type="Proteomes" id="UP001218364">
    <property type="component" value="Unassembled WGS sequence"/>
</dbReference>
<proteinExistence type="predicted"/>
<name>A0A1B0ZQJ8_9RHOB</name>